<organism evidence="1 2">
    <name type="scientific">Manihot esculenta</name>
    <name type="common">Cassava</name>
    <name type="synonym">Jatropha manihot</name>
    <dbReference type="NCBI Taxonomy" id="3983"/>
    <lineage>
        <taxon>Eukaryota</taxon>
        <taxon>Viridiplantae</taxon>
        <taxon>Streptophyta</taxon>
        <taxon>Embryophyta</taxon>
        <taxon>Tracheophyta</taxon>
        <taxon>Spermatophyta</taxon>
        <taxon>Magnoliopsida</taxon>
        <taxon>eudicotyledons</taxon>
        <taxon>Gunneridae</taxon>
        <taxon>Pentapetalae</taxon>
        <taxon>rosids</taxon>
        <taxon>fabids</taxon>
        <taxon>Malpighiales</taxon>
        <taxon>Euphorbiaceae</taxon>
        <taxon>Crotonoideae</taxon>
        <taxon>Manihoteae</taxon>
        <taxon>Manihot</taxon>
    </lineage>
</organism>
<keyword evidence="2" id="KW-1185">Reference proteome</keyword>
<sequence>MCLFLWLAFLQILLIRLFRKVMFNGGLLVIMGFRNRNDDVSLGTLFELYLVEALFRDFVRETLMIYAQKMKKNEEYFCQIILYRGLDRHLRSIFAKLSYAGV</sequence>
<gene>
    <name evidence="1" type="ORF">MANES_08G097150v8</name>
</gene>
<proteinExistence type="predicted"/>
<evidence type="ECO:0000313" key="1">
    <source>
        <dbReference type="EMBL" id="KAG8649474.1"/>
    </source>
</evidence>
<accession>A0ACB7H9N0</accession>
<name>A0ACB7H9N0_MANES</name>
<dbReference type="Proteomes" id="UP000091857">
    <property type="component" value="Chromosome 8"/>
</dbReference>
<evidence type="ECO:0000313" key="2">
    <source>
        <dbReference type="Proteomes" id="UP000091857"/>
    </source>
</evidence>
<protein>
    <submittedName>
        <fullName evidence="1">Uncharacterized protein</fullName>
    </submittedName>
</protein>
<reference evidence="2" key="1">
    <citation type="journal article" date="2016" name="Nat. Biotechnol.">
        <title>Sequencing wild and cultivated cassava and related species reveals extensive interspecific hybridization and genetic diversity.</title>
        <authorList>
            <person name="Bredeson J.V."/>
            <person name="Lyons J.B."/>
            <person name="Prochnik S.E."/>
            <person name="Wu G.A."/>
            <person name="Ha C.M."/>
            <person name="Edsinger-Gonzales E."/>
            <person name="Grimwood J."/>
            <person name="Schmutz J."/>
            <person name="Rabbi I.Y."/>
            <person name="Egesi C."/>
            <person name="Nauluvula P."/>
            <person name="Lebot V."/>
            <person name="Ndunguru J."/>
            <person name="Mkamilo G."/>
            <person name="Bart R.S."/>
            <person name="Setter T.L."/>
            <person name="Gleadow R.M."/>
            <person name="Kulakow P."/>
            <person name="Ferguson M.E."/>
            <person name="Rounsley S."/>
            <person name="Rokhsar D.S."/>
        </authorList>
    </citation>
    <scope>NUCLEOTIDE SEQUENCE [LARGE SCALE GENOMIC DNA]</scope>
    <source>
        <strain evidence="2">cv. AM560-2</strain>
    </source>
</reference>
<dbReference type="EMBL" id="CM004394">
    <property type="protein sequence ID" value="KAG8649474.1"/>
    <property type="molecule type" value="Genomic_DNA"/>
</dbReference>
<comment type="caution">
    <text evidence="1">The sequence shown here is derived from an EMBL/GenBank/DDBJ whole genome shotgun (WGS) entry which is preliminary data.</text>
</comment>